<evidence type="ECO:0000256" key="2">
    <source>
        <dbReference type="ARBA" id="ARBA00022553"/>
    </source>
</evidence>
<dbReference type="PROSITE" id="PS51755">
    <property type="entry name" value="OMPR_PHOB"/>
    <property type="match status" value="1"/>
</dbReference>
<dbReference type="SMART" id="SM00448">
    <property type="entry name" value="REC"/>
    <property type="match status" value="1"/>
</dbReference>
<dbReference type="GO" id="GO:0000976">
    <property type="term" value="F:transcription cis-regulatory region binding"/>
    <property type="evidence" value="ECO:0007669"/>
    <property type="project" value="TreeGrafter"/>
</dbReference>
<keyword evidence="2 7" id="KW-0597">Phosphoprotein</keyword>
<dbReference type="SUPFAM" id="SSF52172">
    <property type="entry name" value="CheY-like"/>
    <property type="match status" value="1"/>
</dbReference>
<dbReference type="Gene3D" id="1.10.10.10">
    <property type="entry name" value="Winged helix-like DNA-binding domain superfamily/Winged helix DNA-binding domain"/>
    <property type="match status" value="1"/>
</dbReference>
<evidence type="ECO:0000259" key="9">
    <source>
        <dbReference type="PROSITE" id="PS50110"/>
    </source>
</evidence>
<comment type="subcellular location">
    <subcellularLocation>
        <location evidence="1">Cytoplasm</location>
    </subcellularLocation>
</comment>
<evidence type="ECO:0000256" key="8">
    <source>
        <dbReference type="PROSITE-ProRule" id="PRU01091"/>
    </source>
</evidence>
<feature type="modified residue" description="4-aspartylphosphate" evidence="7">
    <location>
        <position position="53"/>
    </location>
</feature>
<dbReference type="GO" id="GO:0000156">
    <property type="term" value="F:phosphorelay response regulator activity"/>
    <property type="evidence" value="ECO:0007669"/>
    <property type="project" value="TreeGrafter"/>
</dbReference>
<evidence type="ECO:0000256" key="7">
    <source>
        <dbReference type="PROSITE-ProRule" id="PRU00169"/>
    </source>
</evidence>
<evidence type="ECO:0000256" key="5">
    <source>
        <dbReference type="ARBA" id="ARBA00023125"/>
    </source>
</evidence>
<organism evidence="11 12">
    <name type="scientific">Calidifontibacillus erzurumensis</name>
    <dbReference type="NCBI Taxonomy" id="2741433"/>
    <lineage>
        <taxon>Bacteria</taxon>
        <taxon>Bacillati</taxon>
        <taxon>Bacillota</taxon>
        <taxon>Bacilli</taxon>
        <taxon>Bacillales</taxon>
        <taxon>Bacillaceae</taxon>
        <taxon>Calidifontibacillus/Schinkia group</taxon>
        <taxon>Calidifontibacillus</taxon>
    </lineage>
</organism>
<dbReference type="Gene3D" id="6.10.250.690">
    <property type="match status" value="1"/>
</dbReference>
<dbReference type="InterPro" id="IPR011006">
    <property type="entry name" value="CheY-like_superfamily"/>
</dbReference>
<dbReference type="GO" id="GO:0006355">
    <property type="term" value="P:regulation of DNA-templated transcription"/>
    <property type="evidence" value="ECO:0007669"/>
    <property type="project" value="InterPro"/>
</dbReference>
<dbReference type="InterPro" id="IPR001867">
    <property type="entry name" value="OmpR/PhoB-type_DNA-bd"/>
</dbReference>
<evidence type="ECO:0000256" key="3">
    <source>
        <dbReference type="ARBA" id="ARBA00023012"/>
    </source>
</evidence>
<keyword evidence="3" id="KW-0902">Two-component regulatory system</keyword>
<accession>A0A8J8GI68</accession>
<dbReference type="AlphaFoldDB" id="A0A8J8GI68"/>
<dbReference type="InterPro" id="IPR001789">
    <property type="entry name" value="Sig_transdc_resp-reg_receiver"/>
</dbReference>
<keyword evidence="6" id="KW-0804">Transcription</keyword>
<feature type="domain" description="Response regulatory" evidence="9">
    <location>
        <begin position="4"/>
        <end position="117"/>
    </location>
</feature>
<sequence length="235" mass="27296">MEYKIMLIEDDASLAQLLSSHLDKYGYKPLLINDFENILNIFIETNPHLILIDINLPKYDGFYWCRKIRQISTIPIIFISARDSEMDQVMGIESGADDYITKPFYYDVVIAKIKSQLRRCYGEFAPDVLEERKIELEGLTLYPERPELHFSGNSIVLTKKEAVLAELLIRMSPRAVSRDMILEKLWDDQAFIDENTLNVNVARLRKKLQQIGIGDALETVRGYGYRLNVTWRKKG</sequence>
<name>A0A8J8GI68_9BACI</name>
<dbReference type="CDD" id="cd00383">
    <property type="entry name" value="trans_reg_C"/>
    <property type="match status" value="1"/>
</dbReference>
<evidence type="ECO:0000313" key="12">
    <source>
        <dbReference type="Proteomes" id="UP000625804"/>
    </source>
</evidence>
<gene>
    <name evidence="11" type="ORF">HR057_10660</name>
</gene>
<dbReference type="Gene3D" id="3.40.50.2300">
    <property type="match status" value="1"/>
</dbReference>
<dbReference type="PANTHER" id="PTHR48111">
    <property type="entry name" value="REGULATOR OF RPOS"/>
    <property type="match status" value="1"/>
</dbReference>
<keyword evidence="5 8" id="KW-0238">DNA-binding</keyword>
<protein>
    <submittedName>
        <fullName evidence="11">Response regulator transcription factor</fullName>
    </submittedName>
</protein>
<dbReference type="Proteomes" id="UP000625804">
    <property type="component" value="Unassembled WGS sequence"/>
</dbReference>
<dbReference type="Pfam" id="PF00072">
    <property type="entry name" value="Response_reg"/>
    <property type="match status" value="1"/>
</dbReference>
<dbReference type="InterPro" id="IPR016032">
    <property type="entry name" value="Sig_transdc_resp-reg_C-effctor"/>
</dbReference>
<evidence type="ECO:0000259" key="10">
    <source>
        <dbReference type="PROSITE" id="PS51755"/>
    </source>
</evidence>
<dbReference type="Pfam" id="PF00486">
    <property type="entry name" value="Trans_reg_C"/>
    <property type="match status" value="1"/>
</dbReference>
<dbReference type="SUPFAM" id="SSF46894">
    <property type="entry name" value="C-terminal effector domain of the bipartite response regulators"/>
    <property type="match status" value="1"/>
</dbReference>
<evidence type="ECO:0000313" key="11">
    <source>
        <dbReference type="EMBL" id="NSL52213.1"/>
    </source>
</evidence>
<dbReference type="InterPro" id="IPR036388">
    <property type="entry name" value="WH-like_DNA-bd_sf"/>
</dbReference>
<keyword evidence="4" id="KW-0805">Transcription regulation</keyword>
<comment type="caution">
    <text evidence="11">The sequence shown here is derived from an EMBL/GenBank/DDBJ whole genome shotgun (WGS) entry which is preliminary data.</text>
</comment>
<dbReference type="InterPro" id="IPR039420">
    <property type="entry name" value="WalR-like"/>
</dbReference>
<dbReference type="PANTHER" id="PTHR48111:SF31">
    <property type="entry name" value="TRANSCRIPTIONAL REGULATORY PROTEIN YXDJ"/>
    <property type="match status" value="1"/>
</dbReference>
<evidence type="ECO:0000256" key="1">
    <source>
        <dbReference type="ARBA" id="ARBA00004496"/>
    </source>
</evidence>
<keyword evidence="12" id="KW-1185">Reference proteome</keyword>
<dbReference type="CDD" id="cd18159">
    <property type="entry name" value="REC_OmpR_NsrR-like"/>
    <property type="match status" value="1"/>
</dbReference>
<dbReference type="PROSITE" id="PS50110">
    <property type="entry name" value="RESPONSE_REGULATORY"/>
    <property type="match status" value="1"/>
</dbReference>
<dbReference type="SMART" id="SM00862">
    <property type="entry name" value="Trans_reg_C"/>
    <property type="match status" value="1"/>
</dbReference>
<dbReference type="GO" id="GO:0032993">
    <property type="term" value="C:protein-DNA complex"/>
    <property type="evidence" value="ECO:0007669"/>
    <property type="project" value="TreeGrafter"/>
</dbReference>
<evidence type="ECO:0000256" key="4">
    <source>
        <dbReference type="ARBA" id="ARBA00023015"/>
    </source>
</evidence>
<reference evidence="11" key="1">
    <citation type="submission" date="2020-06" db="EMBL/GenBank/DDBJ databases">
        <title>A novel thermopfilic bacterium from Erzurum, Turkey.</title>
        <authorList>
            <person name="Adiguzel A."/>
            <person name="Ay H."/>
            <person name="Baltaci M.O."/>
        </authorList>
    </citation>
    <scope>NUCLEOTIDE SEQUENCE</scope>
    <source>
        <strain evidence="11">P2</strain>
    </source>
</reference>
<dbReference type="RefSeq" id="WP_173731423.1">
    <property type="nucleotide sequence ID" value="NZ_JABTTE010000014.1"/>
</dbReference>
<feature type="domain" description="OmpR/PhoB-type" evidence="10">
    <location>
        <begin position="131"/>
        <end position="229"/>
    </location>
</feature>
<evidence type="ECO:0000256" key="6">
    <source>
        <dbReference type="ARBA" id="ARBA00023163"/>
    </source>
</evidence>
<dbReference type="EMBL" id="JABTTE010000014">
    <property type="protein sequence ID" value="NSL52213.1"/>
    <property type="molecule type" value="Genomic_DNA"/>
</dbReference>
<proteinExistence type="predicted"/>
<dbReference type="GO" id="GO:0005829">
    <property type="term" value="C:cytosol"/>
    <property type="evidence" value="ECO:0007669"/>
    <property type="project" value="TreeGrafter"/>
</dbReference>
<feature type="DNA-binding region" description="OmpR/PhoB-type" evidence="8">
    <location>
        <begin position="131"/>
        <end position="229"/>
    </location>
</feature>